<name>A0A5K3FYE6_MESCO</name>
<reference evidence="1" key="1">
    <citation type="submission" date="2019-11" db="UniProtKB">
        <authorList>
            <consortium name="WormBaseParasite"/>
        </authorList>
    </citation>
    <scope>IDENTIFICATION</scope>
</reference>
<dbReference type="AlphaFoldDB" id="A0A5K3FYE6"/>
<dbReference type="WBParaSite" id="MCU_011793-RA">
    <property type="protein sequence ID" value="MCU_011793-RA"/>
    <property type="gene ID" value="MCU_011793"/>
</dbReference>
<evidence type="ECO:0000313" key="1">
    <source>
        <dbReference type="WBParaSite" id="MCU_011793-RA"/>
    </source>
</evidence>
<organism evidence="1">
    <name type="scientific">Mesocestoides corti</name>
    <name type="common">Flatworm</name>
    <dbReference type="NCBI Taxonomy" id="53468"/>
    <lineage>
        <taxon>Eukaryota</taxon>
        <taxon>Metazoa</taxon>
        <taxon>Spiralia</taxon>
        <taxon>Lophotrochozoa</taxon>
        <taxon>Platyhelminthes</taxon>
        <taxon>Cestoda</taxon>
        <taxon>Eucestoda</taxon>
        <taxon>Cyclophyllidea</taxon>
        <taxon>Mesocestoididae</taxon>
        <taxon>Mesocestoides</taxon>
    </lineage>
</organism>
<protein>
    <submittedName>
        <fullName evidence="1">Ovule protein</fullName>
    </submittedName>
</protein>
<proteinExistence type="predicted"/>
<sequence>MKLRNPMVTQLYPTTMVPHLEIFHTLKVKGTIHNFRCCTKRKTCQNTLHLSAFLFGNQLTVPLPICPLCSTSVSLSAMNIYRWIFATFTT</sequence>
<accession>A0A5K3FYE6</accession>